<name>A0ABT1PPJ1_9ACTN</name>
<proteinExistence type="predicted"/>
<accession>A0ABT1PPJ1</accession>
<dbReference type="SUPFAM" id="SSF52151">
    <property type="entry name" value="FabD/lysophospholipase-like"/>
    <property type="match status" value="1"/>
</dbReference>
<sequence>MTTAFVLWGGGSMGAAQVGMLRGLTARGIRPDLVIGASVGALNAAYYAALPDTQGVEELAELWLRVSEHDVYPLNSSQVLHTLADSLPGRPLRGVLRALGGLNYIFPINPLMIGLAAAGRTNHLFDNHRFRRYVENVLPLERLEQARLPVKILATDVCNGEGVLLSRGEAVPALMASTAVPGFYPSVEIGGRHLMDGSVSSNTTLDHAIELGADEVYLLTPGYSCPLPAPPSTVLAIAVHTYNLLGEQRMAASIANARTQVRLYPLPALCPMEVLPIDFRQTARLIEQATESTLYWLDNDRQAQPGAARALGDFRTLS</sequence>
<feature type="short sequence motif" description="GXGXXG" evidence="4">
    <location>
        <begin position="9"/>
        <end position="14"/>
    </location>
</feature>
<comment type="caution">
    <text evidence="4">Lacks conserved residue(s) required for the propagation of feature annotation.</text>
</comment>
<dbReference type="PANTHER" id="PTHR14226">
    <property type="entry name" value="NEUROPATHY TARGET ESTERASE/SWISS CHEESE D.MELANOGASTER"/>
    <property type="match status" value="1"/>
</dbReference>
<feature type="domain" description="PNPLA" evidence="5">
    <location>
        <begin position="5"/>
        <end position="209"/>
    </location>
</feature>
<evidence type="ECO:0000256" key="2">
    <source>
        <dbReference type="ARBA" id="ARBA00022963"/>
    </source>
</evidence>
<evidence type="ECO:0000256" key="1">
    <source>
        <dbReference type="ARBA" id="ARBA00022801"/>
    </source>
</evidence>
<dbReference type="Proteomes" id="UP001057702">
    <property type="component" value="Unassembled WGS sequence"/>
</dbReference>
<dbReference type="RefSeq" id="WP_255918438.1">
    <property type="nucleotide sequence ID" value="NZ_JANFNG010000001.1"/>
</dbReference>
<evidence type="ECO:0000256" key="4">
    <source>
        <dbReference type="PROSITE-ProRule" id="PRU01161"/>
    </source>
</evidence>
<protein>
    <submittedName>
        <fullName evidence="6">Patatin-like phospholipase family protein</fullName>
    </submittedName>
</protein>
<reference evidence="6" key="1">
    <citation type="submission" date="2022-06" db="EMBL/GenBank/DDBJ databases">
        <title>Draft genome sequence of Streptomyces sp. RB6PN25 isolated from peat swamp forest in Thailand.</title>
        <authorList>
            <person name="Duangmal K."/>
            <person name="Klaysubun C."/>
        </authorList>
    </citation>
    <scope>NUCLEOTIDE SEQUENCE</scope>
    <source>
        <strain evidence="6">RB6PN25</strain>
    </source>
</reference>
<organism evidence="6 7">
    <name type="scientific">Streptomyces humicola</name>
    <dbReference type="NCBI Taxonomy" id="2953240"/>
    <lineage>
        <taxon>Bacteria</taxon>
        <taxon>Bacillati</taxon>
        <taxon>Actinomycetota</taxon>
        <taxon>Actinomycetes</taxon>
        <taxon>Kitasatosporales</taxon>
        <taxon>Streptomycetaceae</taxon>
        <taxon>Streptomyces</taxon>
    </lineage>
</organism>
<dbReference type="PANTHER" id="PTHR14226:SF57">
    <property type="entry name" value="BLR7027 PROTEIN"/>
    <property type="match status" value="1"/>
</dbReference>
<keyword evidence="7" id="KW-1185">Reference proteome</keyword>
<evidence type="ECO:0000259" key="5">
    <source>
        <dbReference type="PROSITE" id="PS51635"/>
    </source>
</evidence>
<evidence type="ECO:0000313" key="7">
    <source>
        <dbReference type="Proteomes" id="UP001057702"/>
    </source>
</evidence>
<feature type="active site" description="Proton acceptor" evidence="4">
    <location>
        <position position="196"/>
    </location>
</feature>
<keyword evidence="2 4" id="KW-0442">Lipid degradation</keyword>
<evidence type="ECO:0000313" key="6">
    <source>
        <dbReference type="EMBL" id="MCQ4079594.1"/>
    </source>
</evidence>
<evidence type="ECO:0000256" key="3">
    <source>
        <dbReference type="ARBA" id="ARBA00023098"/>
    </source>
</evidence>
<keyword evidence="3 4" id="KW-0443">Lipid metabolism</keyword>
<dbReference type="Pfam" id="PF01734">
    <property type="entry name" value="Patatin"/>
    <property type="match status" value="1"/>
</dbReference>
<dbReference type="EMBL" id="JANFNG010000001">
    <property type="protein sequence ID" value="MCQ4079594.1"/>
    <property type="molecule type" value="Genomic_DNA"/>
</dbReference>
<dbReference type="InterPro" id="IPR050301">
    <property type="entry name" value="NTE"/>
</dbReference>
<dbReference type="InterPro" id="IPR002641">
    <property type="entry name" value="PNPLA_dom"/>
</dbReference>
<feature type="short sequence motif" description="GXSXG" evidence="4">
    <location>
        <begin position="36"/>
        <end position="40"/>
    </location>
</feature>
<feature type="active site" description="Nucleophile" evidence="4">
    <location>
        <position position="38"/>
    </location>
</feature>
<dbReference type="PROSITE" id="PS51635">
    <property type="entry name" value="PNPLA"/>
    <property type="match status" value="1"/>
</dbReference>
<dbReference type="Gene3D" id="3.40.1090.10">
    <property type="entry name" value="Cytosolic phospholipase A2 catalytic domain"/>
    <property type="match status" value="2"/>
</dbReference>
<keyword evidence="1 4" id="KW-0378">Hydrolase</keyword>
<gene>
    <name evidence="6" type="ORF">NGB36_02995</name>
</gene>
<comment type="caution">
    <text evidence="6">The sequence shown here is derived from an EMBL/GenBank/DDBJ whole genome shotgun (WGS) entry which is preliminary data.</text>
</comment>
<dbReference type="InterPro" id="IPR016035">
    <property type="entry name" value="Acyl_Trfase/lysoPLipase"/>
</dbReference>